<keyword evidence="7" id="KW-1185">Reference proteome</keyword>
<dbReference type="GO" id="GO:0007131">
    <property type="term" value="P:reciprocal meiotic recombination"/>
    <property type="evidence" value="ECO:0007669"/>
    <property type="project" value="TreeGrafter"/>
</dbReference>
<comment type="similarity">
    <text evidence="1">Belongs to the AAA ATPase family. PCH2 subfamily.</text>
</comment>
<keyword evidence="4" id="KW-0469">Meiosis</keyword>
<accession>A0A914DG41</accession>
<dbReference type="SMART" id="SM00382">
    <property type="entry name" value="AAA"/>
    <property type="match status" value="1"/>
</dbReference>
<keyword evidence="2 5" id="KW-0547">Nucleotide-binding</keyword>
<dbReference type="PANTHER" id="PTHR45991">
    <property type="entry name" value="PACHYTENE CHECKPOINT PROTEIN 2"/>
    <property type="match status" value="1"/>
</dbReference>
<evidence type="ECO:0000313" key="8">
    <source>
        <dbReference type="WBParaSite" id="ACRNAN_scaffold2394.g9175.t1"/>
    </source>
</evidence>
<feature type="domain" description="AAA+ ATPase" evidence="6">
    <location>
        <begin position="181"/>
        <end position="333"/>
    </location>
</feature>
<dbReference type="FunFam" id="3.40.50.300:FF:001494">
    <property type="entry name" value="Pachytene checkpoint component Pch2"/>
    <property type="match status" value="1"/>
</dbReference>
<dbReference type="PROSITE" id="PS00674">
    <property type="entry name" value="AAA"/>
    <property type="match status" value="1"/>
</dbReference>
<dbReference type="GO" id="GO:0005634">
    <property type="term" value="C:nucleus"/>
    <property type="evidence" value="ECO:0007669"/>
    <property type="project" value="TreeGrafter"/>
</dbReference>
<dbReference type="GO" id="GO:0005524">
    <property type="term" value="F:ATP binding"/>
    <property type="evidence" value="ECO:0007669"/>
    <property type="project" value="UniProtKB-KW"/>
</dbReference>
<dbReference type="Pfam" id="PF22107">
    <property type="entry name" value="Pch2_N"/>
    <property type="match status" value="1"/>
</dbReference>
<dbReference type="InterPro" id="IPR003959">
    <property type="entry name" value="ATPase_AAA_core"/>
</dbReference>
<dbReference type="Pfam" id="PF00004">
    <property type="entry name" value="AAA"/>
    <property type="match status" value="1"/>
</dbReference>
<evidence type="ECO:0000313" key="7">
    <source>
        <dbReference type="Proteomes" id="UP000887540"/>
    </source>
</evidence>
<dbReference type="PANTHER" id="PTHR45991:SF1">
    <property type="entry name" value="PACHYTENE CHECKPOINT PROTEIN 2 HOMOLOG"/>
    <property type="match status" value="1"/>
</dbReference>
<dbReference type="Gene3D" id="3.40.50.300">
    <property type="entry name" value="P-loop containing nucleotide triphosphate hydrolases"/>
    <property type="match status" value="1"/>
</dbReference>
<dbReference type="PRINTS" id="PR00300">
    <property type="entry name" value="CLPPROTEASEA"/>
</dbReference>
<reference evidence="8" key="1">
    <citation type="submission" date="2022-11" db="UniProtKB">
        <authorList>
            <consortium name="WormBaseParasite"/>
        </authorList>
    </citation>
    <scope>IDENTIFICATION</scope>
</reference>
<dbReference type="InterPro" id="IPR044539">
    <property type="entry name" value="Pch2-like"/>
</dbReference>
<evidence type="ECO:0000256" key="3">
    <source>
        <dbReference type="ARBA" id="ARBA00022840"/>
    </source>
</evidence>
<evidence type="ECO:0000256" key="5">
    <source>
        <dbReference type="RuleBase" id="RU003651"/>
    </source>
</evidence>
<dbReference type="InterPro" id="IPR054330">
    <property type="entry name" value="Pch2-like_N"/>
</dbReference>
<evidence type="ECO:0000259" key="6">
    <source>
        <dbReference type="SMART" id="SM00382"/>
    </source>
</evidence>
<dbReference type="SUPFAM" id="SSF52540">
    <property type="entry name" value="P-loop containing nucleoside triphosphate hydrolases"/>
    <property type="match status" value="1"/>
</dbReference>
<evidence type="ECO:0000256" key="4">
    <source>
        <dbReference type="ARBA" id="ARBA00023254"/>
    </source>
</evidence>
<sequence length="381" mass="43309">MVTMADALEDRNLANNFTNLGLNGNYNSPSNVHVEIRLHKGVYKSDVEKQRDSIISRILTSKIYNWRPFNVYKELDSLVSKILIGSAEIPDGELLNFDGIEAERIHTHFYSVKDFGGLPHEISTTDDEAVGSYQWEIPCKEFEELWENLIFADNIKNELLAYVSALLQLSRLDANTNILSMNRLVLLYGPPGTGKTTLCKALAQRLSIHQNSIYKRSIFIEVNSHSLFSKWFSESGKLVLKMFNQIEELAEDPKTFVCVLIDEVESLTMGRNASFQKHEPSDSVRAVNAVLTQIDKIRRFNNVLVLTTSNITEALDAAFVDRTDICRFVGNPTTHAIYSMLFDAIKELQRVGVINREQEVEPFCNWDTNGCNDESKCLWNL</sequence>
<dbReference type="InterPro" id="IPR003960">
    <property type="entry name" value="ATPase_AAA_CS"/>
</dbReference>
<dbReference type="InterPro" id="IPR003593">
    <property type="entry name" value="AAA+_ATPase"/>
</dbReference>
<dbReference type="WBParaSite" id="ACRNAN_scaffold2394.g9175.t1">
    <property type="protein sequence ID" value="ACRNAN_scaffold2394.g9175.t1"/>
    <property type="gene ID" value="ACRNAN_scaffold2394.g9175"/>
</dbReference>
<evidence type="ECO:0000256" key="1">
    <source>
        <dbReference type="ARBA" id="ARBA00007271"/>
    </source>
</evidence>
<proteinExistence type="inferred from homology"/>
<dbReference type="GO" id="GO:0016887">
    <property type="term" value="F:ATP hydrolysis activity"/>
    <property type="evidence" value="ECO:0007669"/>
    <property type="project" value="InterPro"/>
</dbReference>
<protein>
    <submittedName>
        <fullName evidence="8">AAA+ ATPase domain-containing protein</fullName>
    </submittedName>
</protein>
<dbReference type="GO" id="GO:0051598">
    <property type="term" value="P:meiotic recombination checkpoint signaling"/>
    <property type="evidence" value="ECO:0007669"/>
    <property type="project" value="TreeGrafter"/>
</dbReference>
<dbReference type="InterPro" id="IPR027417">
    <property type="entry name" value="P-loop_NTPase"/>
</dbReference>
<dbReference type="AlphaFoldDB" id="A0A914DG41"/>
<organism evidence="7 8">
    <name type="scientific">Acrobeloides nanus</name>
    <dbReference type="NCBI Taxonomy" id="290746"/>
    <lineage>
        <taxon>Eukaryota</taxon>
        <taxon>Metazoa</taxon>
        <taxon>Ecdysozoa</taxon>
        <taxon>Nematoda</taxon>
        <taxon>Chromadorea</taxon>
        <taxon>Rhabditida</taxon>
        <taxon>Tylenchina</taxon>
        <taxon>Cephalobomorpha</taxon>
        <taxon>Cephaloboidea</taxon>
        <taxon>Cephalobidae</taxon>
        <taxon>Acrobeloides</taxon>
    </lineage>
</organism>
<keyword evidence="3 5" id="KW-0067">ATP-binding</keyword>
<evidence type="ECO:0000256" key="2">
    <source>
        <dbReference type="ARBA" id="ARBA00022741"/>
    </source>
</evidence>
<dbReference type="Proteomes" id="UP000887540">
    <property type="component" value="Unplaced"/>
</dbReference>
<dbReference type="InterPro" id="IPR001270">
    <property type="entry name" value="ClpA/B"/>
</dbReference>
<name>A0A914DG41_9BILA</name>
<dbReference type="GO" id="GO:0005694">
    <property type="term" value="C:chromosome"/>
    <property type="evidence" value="ECO:0007669"/>
    <property type="project" value="TreeGrafter"/>
</dbReference>